<dbReference type="EMBL" id="CAUEEQ010050273">
    <property type="protein sequence ID" value="CAJ0960453.1"/>
    <property type="molecule type" value="Genomic_DNA"/>
</dbReference>
<reference evidence="1" key="1">
    <citation type="submission" date="2023-07" db="EMBL/GenBank/DDBJ databases">
        <authorList>
            <person name="Stuckert A."/>
        </authorList>
    </citation>
    <scope>NUCLEOTIDE SEQUENCE</scope>
</reference>
<gene>
    <name evidence="1" type="ORF">RIMI_LOCUS17318648</name>
</gene>
<evidence type="ECO:0000313" key="1">
    <source>
        <dbReference type="EMBL" id="CAJ0960453.1"/>
    </source>
</evidence>
<proteinExistence type="predicted"/>
<keyword evidence="2" id="KW-1185">Reference proteome</keyword>
<evidence type="ECO:0000313" key="2">
    <source>
        <dbReference type="Proteomes" id="UP001176940"/>
    </source>
</evidence>
<organism evidence="1 2">
    <name type="scientific">Ranitomeya imitator</name>
    <name type="common">mimic poison frog</name>
    <dbReference type="NCBI Taxonomy" id="111125"/>
    <lineage>
        <taxon>Eukaryota</taxon>
        <taxon>Metazoa</taxon>
        <taxon>Chordata</taxon>
        <taxon>Craniata</taxon>
        <taxon>Vertebrata</taxon>
        <taxon>Euteleostomi</taxon>
        <taxon>Amphibia</taxon>
        <taxon>Batrachia</taxon>
        <taxon>Anura</taxon>
        <taxon>Neobatrachia</taxon>
        <taxon>Hyloidea</taxon>
        <taxon>Dendrobatidae</taxon>
        <taxon>Dendrobatinae</taxon>
        <taxon>Ranitomeya</taxon>
    </lineage>
</organism>
<comment type="caution">
    <text evidence="1">The sequence shown here is derived from an EMBL/GenBank/DDBJ whole genome shotgun (WGS) entry which is preliminary data.</text>
</comment>
<name>A0ABN9MAV6_9NEOB</name>
<sequence>MLRALLNVGALEQTAELSSLKTQKSIYSLAIGEYLGESYRKKLETLGEVLDKSSQKPKTIDDSIKDKYEAAITVSDNGDDNSTRSDNGTDALKETLGIDLSNQFAGYIPLDCLLCKISHC</sequence>
<accession>A0ABN9MAV6</accession>
<dbReference type="Proteomes" id="UP001176940">
    <property type="component" value="Unassembled WGS sequence"/>
</dbReference>
<protein>
    <submittedName>
        <fullName evidence="1">Uncharacterized protein</fullName>
    </submittedName>
</protein>